<dbReference type="RefSeq" id="WP_188763311.1">
    <property type="nucleotide sequence ID" value="NZ_BMJM01000009.1"/>
</dbReference>
<dbReference type="Pfam" id="PF02556">
    <property type="entry name" value="SecB"/>
    <property type="match status" value="1"/>
</dbReference>
<dbReference type="GO" id="GO:0005737">
    <property type="term" value="C:cytoplasm"/>
    <property type="evidence" value="ECO:0007669"/>
    <property type="project" value="UniProtKB-SubCell"/>
</dbReference>
<dbReference type="GO" id="GO:0015031">
    <property type="term" value="P:protein transport"/>
    <property type="evidence" value="ECO:0007669"/>
    <property type="project" value="UniProtKB-UniRule"/>
</dbReference>
<evidence type="ECO:0000256" key="3">
    <source>
        <dbReference type="ARBA" id="ARBA00022927"/>
    </source>
</evidence>
<dbReference type="GO" id="GO:0051262">
    <property type="term" value="P:protein tetramerization"/>
    <property type="evidence" value="ECO:0007669"/>
    <property type="project" value="InterPro"/>
</dbReference>
<dbReference type="NCBIfam" id="NF004392">
    <property type="entry name" value="PRK05751.1-3"/>
    <property type="match status" value="1"/>
</dbReference>
<dbReference type="SUPFAM" id="SSF54611">
    <property type="entry name" value="SecB-like"/>
    <property type="match status" value="1"/>
</dbReference>
<reference evidence="7" key="2">
    <citation type="submission" date="2020-09" db="EMBL/GenBank/DDBJ databases">
        <authorList>
            <person name="Sun Q."/>
            <person name="Zhou Y."/>
        </authorList>
    </citation>
    <scope>NUCLEOTIDE SEQUENCE</scope>
    <source>
        <strain evidence="7">CGMCC 1.15519</strain>
    </source>
</reference>
<organism evidence="7 8">
    <name type="scientific">Sandarakinorhabdus glacialis</name>
    <dbReference type="NCBI Taxonomy" id="1614636"/>
    <lineage>
        <taxon>Bacteria</taxon>
        <taxon>Pseudomonadati</taxon>
        <taxon>Pseudomonadota</taxon>
        <taxon>Alphaproteobacteria</taxon>
        <taxon>Sphingomonadales</taxon>
        <taxon>Sphingosinicellaceae</taxon>
        <taxon>Sandarakinorhabdus</taxon>
    </lineage>
</organism>
<dbReference type="Gene3D" id="3.10.420.10">
    <property type="entry name" value="SecB-like"/>
    <property type="match status" value="1"/>
</dbReference>
<reference evidence="7" key="1">
    <citation type="journal article" date="2014" name="Int. J. Syst. Evol. Microbiol.">
        <title>Complete genome sequence of Corynebacterium casei LMG S-19264T (=DSM 44701T), isolated from a smear-ripened cheese.</title>
        <authorList>
            <consortium name="US DOE Joint Genome Institute (JGI-PGF)"/>
            <person name="Walter F."/>
            <person name="Albersmeier A."/>
            <person name="Kalinowski J."/>
            <person name="Ruckert C."/>
        </authorList>
    </citation>
    <scope>NUCLEOTIDE SEQUENCE</scope>
    <source>
        <strain evidence="7">CGMCC 1.15519</strain>
    </source>
</reference>
<evidence type="ECO:0000313" key="7">
    <source>
        <dbReference type="EMBL" id="GGE17627.1"/>
    </source>
</evidence>
<evidence type="ECO:0000256" key="4">
    <source>
        <dbReference type="ARBA" id="ARBA00023010"/>
    </source>
</evidence>
<comment type="subcellular location">
    <subcellularLocation>
        <location evidence="6">Cytoplasm</location>
    </subcellularLocation>
</comment>
<keyword evidence="2 6" id="KW-0813">Transport</keyword>
<dbReference type="PANTHER" id="PTHR36918:SF1">
    <property type="entry name" value="PROTEIN-EXPORT PROTEIN SECB"/>
    <property type="match status" value="1"/>
</dbReference>
<evidence type="ECO:0000256" key="5">
    <source>
        <dbReference type="ARBA" id="ARBA00023186"/>
    </source>
</evidence>
<comment type="caution">
    <text evidence="7">The sequence shown here is derived from an EMBL/GenBank/DDBJ whole genome shotgun (WGS) entry which is preliminary data.</text>
</comment>
<comment type="similarity">
    <text evidence="1 6">Belongs to the SecB family.</text>
</comment>
<comment type="function">
    <text evidence="6">One of the proteins required for the normal export of preproteins out of the cell cytoplasm. It is a molecular chaperone that binds to a subset of precursor proteins, maintaining them in a translocation-competent state. It also specifically binds to its receptor SecA.</text>
</comment>
<dbReference type="InterPro" id="IPR003708">
    <property type="entry name" value="SecB"/>
</dbReference>
<name>A0A916ZX58_9SPHN</name>
<dbReference type="GO" id="GO:0051082">
    <property type="term" value="F:unfolded protein binding"/>
    <property type="evidence" value="ECO:0007669"/>
    <property type="project" value="InterPro"/>
</dbReference>
<keyword evidence="4 6" id="KW-0811">Translocation</keyword>
<keyword evidence="3 6" id="KW-0653">Protein transport</keyword>
<dbReference type="HAMAP" id="MF_00821">
    <property type="entry name" value="SecB"/>
    <property type="match status" value="1"/>
</dbReference>
<dbReference type="NCBIfam" id="TIGR00809">
    <property type="entry name" value="secB"/>
    <property type="match status" value="1"/>
</dbReference>
<comment type="subunit">
    <text evidence="6">Homotetramer, a dimer of dimers. One homotetramer interacts with 1 SecA dimer.</text>
</comment>
<evidence type="ECO:0000256" key="6">
    <source>
        <dbReference type="HAMAP-Rule" id="MF_00821"/>
    </source>
</evidence>
<evidence type="ECO:0000256" key="1">
    <source>
        <dbReference type="ARBA" id="ARBA00009990"/>
    </source>
</evidence>
<keyword evidence="6" id="KW-0963">Cytoplasm</keyword>
<dbReference type="Proteomes" id="UP000635071">
    <property type="component" value="Unassembled WGS sequence"/>
</dbReference>
<gene>
    <name evidence="6 7" type="primary">secB</name>
    <name evidence="7" type="ORF">GCM10011529_25170</name>
</gene>
<keyword evidence="8" id="KW-1185">Reference proteome</keyword>
<dbReference type="PANTHER" id="PTHR36918">
    <property type="match status" value="1"/>
</dbReference>
<dbReference type="AlphaFoldDB" id="A0A916ZX58"/>
<keyword evidence="5 6" id="KW-0143">Chaperone</keyword>
<accession>A0A916ZX58</accession>
<proteinExistence type="inferred from homology"/>
<dbReference type="GO" id="GO:0006457">
    <property type="term" value="P:protein folding"/>
    <property type="evidence" value="ECO:0007669"/>
    <property type="project" value="UniProtKB-UniRule"/>
</dbReference>
<dbReference type="PRINTS" id="PR01594">
    <property type="entry name" value="SECBCHAPRONE"/>
</dbReference>
<evidence type="ECO:0000313" key="8">
    <source>
        <dbReference type="Proteomes" id="UP000635071"/>
    </source>
</evidence>
<protein>
    <recommendedName>
        <fullName evidence="6">Protein-export protein SecB</fullName>
    </recommendedName>
</protein>
<dbReference type="InterPro" id="IPR035958">
    <property type="entry name" value="SecB-like_sf"/>
</dbReference>
<dbReference type="EMBL" id="BMJM01000009">
    <property type="protein sequence ID" value="GGE17627.1"/>
    <property type="molecule type" value="Genomic_DNA"/>
</dbReference>
<evidence type="ECO:0000256" key="2">
    <source>
        <dbReference type="ARBA" id="ARBA00022448"/>
    </source>
</evidence>
<sequence>MADEFDVDGIDADAGETGLDMSAEPMPQVSILTQYVKDLSFENPNAPGSLQSTEQPRIEINVAVNAKRGGDNVYEVELKINARAMAGDSLAFSIDLLYAGLFGLANVPEEALEPFLIIEAPRIIFPFARRIIADSVRDGGFPPLMLDPIDFASLYMAQQQSGAGNQVGNA</sequence>